<dbReference type="InterPro" id="IPR006533">
    <property type="entry name" value="T6SS_Vgr_RhsGE"/>
</dbReference>
<dbReference type="EMBL" id="FCOJ02000085">
    <property type="protein sequence ID" value="SAK93331.1"/>
    <property type="molecule type" value="Genomic_DNA"/>
</dbReference>
<dbReference type="InterPro" id="IPR028244">
    <property type="entry name" value="T6SS_Rhs_Vgr_dom"/>
</dbReference>
<dbReference type="InterPro" id="IPR018769">
    <property type="entry name" value="VgrG2_DUF2345"/>
</dbReference>
<name>A0A158DFG9_9BURK</name>
<dbReference type="RefSeq" id="WP_086973601.1">
    <property type="nucleotide sequence ID" value="NZ_FCOJ02000085.1"/>
</dbReference>
<dbReference type="Pfam" id="PF13296">
    <property type="entry name" value="T6SS_Vgr"/>
    <property type="match status" value="1"/>
</dbReference>
<dbReference type="Pfam" id="PF05954">
    <property type="entry name" value="Phage_GPD"/>
    <property type="match status" value="1"/>
</dbReference>
<evidence type="ECO:0000313" key="3">
    <source>
        <dbReference type="EMBL" id="SAK93331.1"/>
    </source>
</evidence>
<dbReference type="Gene3D" id="2.30.110.50">
    <property type="match status" value="1"/>
</dbReference>
<proteinExistence type="predicted"/>
<evidence type="ECO:0000313" key="4">
    <source>
        <dbReference type="Proteomes" id="UP000054596"/>
    </source>
</evidence>
<dbReference type="SUPFAM" id="SSF69279">
    <property type="entry name" value="Phage tail proteins"/>
    <property type="match status" value="2"/>
</dbReference>
<evidence type="ECO:0000259" key="2">
    <source>
        <dbReference type="Pfam" id="PF13296"/>
    </source>
</evidence>
<dbReference type="NCBIfam" id="TIGR01646">
    <property type="entry name" value="vgr_GE"/>
    <property type="match status" value="1"/>
</dbReference>
<dbReference type="OrthoDB" id="8590234at2"/>
<protein>
    <submittedName>
        <fullName evidence="3">Rhs element Vgr protein</fullName>
    </submittedName>
</protein>
<dbReference type="Gene3D" id="4.10.220.110">
    <property type="match status" value="1"/>
</dbReference>
<dbReference type="Proteomes" id="UP000054596">
    <property type="component" value="Unassembled WGS sequence"/>
</dbReference>
<accession>A0A158DFG9</accession>
<dbReference type="InterPro" id="IPR037026">
    <property type="entry name" value="Vgr_OB-fold_dom_sf"/>
</dbReference>
<reference evidence="3" key="1">
    <citation type="submission" date="2016-01" db="EMBL/GenBank/DDBJ databases">
        <authorList>
            <person name="Peeters C."/>
        </authorList>
    </citation>
    <scope>NUCLEOTIDE SEQUENCE [LARGE SCALE GENOMIC DNA]</scope>
    <source>
        <strain evidence="3">LMG 29325</strain>
    </source>
</reference>
<sequence>MNAVTKDLVDALRHPSARLTQHLSVWIGTLDLDIDVFKFKIKAGLCKDYEVEVTVTSPQLDIEGKLLVGRRAGLQIDERVTVPSANYIEAVDHAAATFNGIVTRCKRVSANRDEAVYKLRIEPRFAALGKRIQGSDVFKDVTFQDLVTQLLVDRKNFDAFDIEFHLEGVQEKMEQVVMYEESVWNFITRHAKRKGICWFYKQGRGKDGQLDILVFTDNPRAYVRSIDVPLLSDAGLNSNWYEAALSVSEARTLVPATIEVWERNYRTPEDPLRATASVSDEADDRSVFGRINRSAEFHLTPQQGEALAQTRRDEQIAKQTRVSGKTNAKGVAPGVVVKLTNTKLASAPYGFVVVSMTMKGSRTKPAFVRFKAMPAHLAYRPEFIYERDWRFLKGPIVGVVTTFDSSPYGCMDEFGRYPVLPKFLQGTANTDKQLLKLRLLRPSSSYRGGFHSPLLPLTEVLLGAAHSDVDRQHIIGALHDYSHPDVVHGADAMFSYAIWRSPLLGAETVFNDLQGKESARIATVYGQTAFNQGYLLNSKKLHRGEGFEATTQAWGTLRAAKGLFFSADAAAGTDTPHLDMPAAVQQLTAALQRVTDLAAATTQAKADPADRATQSALLQALDQLRDAGLLASAPGGMAFVTPKSVQHSAGENVIVTAGQDMDVSITRRLRLVAGDLISLCAHKLGIKIFSKGKIEVQAQGASMDLFADQQLHVSSANADVLVNGKTKAVLASGGAAIKIENGSVEVICPGDFKIKAGSFTFEGPQNLDPTLPDLPKSDLKISEQYIRSR</sequence>
<dbReference type="Pfam" id="PF10106">
    <property type="entry name" value="DUF2345"/>
    <property type="match status" value="1"/>
</dbReference>
<dbReference type="SUPFAM" id="SSF69255">
    <property type="entry name" value="gp5 N-terminal domain-like"/>
    <property type="match status" value="1"/>
</dbReference>
<dbReference type="Gene3D" id="3.55.50.10">
    <property type="entry name" value="Baseplate protein-like domains"/>
    <property type="match status" value="1"/>
</dbReference>
<keyword evidence="4" id="KW-1185">Reference proteome</keyword>
<organism evidence="3 4">
    <name type="scientific">Caballeronia glebae</name>
    <dbReference type="NCBI Taxonomy" id="1777143"/>
    <lineage>
        <taxon>Bacteria</taxon>
        <taxon>Pseudomonadati</taxon>
        <taxon>Pseudomonadota</taxon>
        <taxon>Betaproteobacteria</taxon>
        <taxon>Burkholderiales</taxon>
        <taxon>Burkholderiaceae</taxon>
        <taxon>Caballeronia</taxon>
    </lineage>
</organism>
<dbReference type="Gene3D" id="2.40.50.230">
    <property type="entry name" value="Gp5 N-terminal domain"/>
    <property type="match status" value="1"/>
</dbReference>
<feature type="domain" description="Putative type VI secretion system Rhs element associated Vgr" evidence="2">
    <location>
        <begin position="507"/>
        <end position="599"/>
    </location>
</feature>
<gene>
    <name evidence="3" type="ORF">AWB82_06698</name>
</gene>
<dbReference type="STRING" id="1777143.AWB82_06698"/>
<evidence type="ECO:0000259" key="1">
    <source>
        <dbReference type="Pfam" id="PF10106"/>
    </source>
</evidence>
<dbReference type="AlphaFoldDB" id="A0A158DFG9"/>
<comment type="caution">
    <text evidence="3">The sequence shown here is derived from an EMBL/GenBank/DDBJ whole genome shotgun (WGS) entry which is preliminary data.</text>
</comment>
<feature type="domain" description="DUF2345" evidence="1">
    <location>
        <begin position="620"/>
        <end position="765"/>
    </location>
</feature>